<evidence type="ECO:0000313" key="4">
    <source>
        <dbReference type="Proteomes" id="UP000275078"/>
    </source>
</evidence>
<accession>A0A3N4IIT0</accession>
<feature type="compositionally biased region" description="Basic and acidic residues" evidence="1">
    <location>
        <begin position="125"/>
        <end position="135"/>
    </location>
</feature>
<dbReference type="Proteomes" id="UP000275078">
    <property type="component" value="Unassembled WGS sequence"/>
</dbReference>
<proteinExistence type="predicted"/>
<sequence>MNLPKRISMLPSILCFFLLPSIGLWYTFALPKGISAASIPSLDSPGIGRGWKHLGMESHQRGGINSAMNSIQRRSFTLVLFVLYGAFCDFVRRMNRREEEKSARNHFAGPSEAISRVGDEVVRSGDAENLGKKDGSVVSVVEVAGPDSDDSPRR</sequence>
<evidence type="ECO:0000313" key="3">
    <source>
        <dbReference type="EMBL" id="RPA86042.1"/>
    </source>
</evidence>
<gene>
    <name evidence="3" type="ORF">BJ508DRAFT_349655</name>
</gene>
<name>A0A3N4IIT0_ASCIM</name>
<evidence type="ECO:0008006" key="5">
    <source>
        <dbReference type="Google" id="ProtNLM"/>
    </source>
</evidence>
<keyword evidence="2" id="KW-1133">Transmembrane helix</keyword>
<protein>
    <recommendedName>
        <fullName evidence="5">Transmembrane protein</fullName>
    </recommendedName>
</protein>
<keyword evidence="2" id="KW-0472">Membrane</keyword>
<evidence type="ECO:0000256" key="1">
    <source>
        <dbReference type="SAM" id="MobiDB-lite"/>
    </source>
</evidence>
<dbReference type="EMBL" id="ML119651">
    <property type="protein sequence ID" value="RPA86042.1"/>
    <property type="molecule type" value="Genomic_DNA"/>
</dbReference>
<reference evidence="3 4" key="1">
    <citation type="journal article" date="2018" name="Nat. Ecol. Evol.">
        <title>Pezizomycetes genomes reveal the molecular basis of ectomycorrhizal truffle lifestyle.</title>
        <authorList>
            <person name="Murat C."/>
            <person name="Payen T."/>
            <person name="Noel B."/>
            <person name="Kuo A."/>
            <person name="Morin E."/>
            <person name="Chen J."/>
            <person name="Kohler A."/>
            <person name="Krizsan K."/>
            <person name="Balestrini R."/>
            <person name="Da Silva C."/>
            <person name="Montanini B."/>
            <person name="Hainaut M."/>
            <person name="Levati E."/>
            <person name="Barry K.W."/>
            <person name="Belfiori B."/>
            <person name="Cichocki N."/>
            <person name="Clum A."/>
            <person name="Dockter R.B."/>
            <person name="Fauchery L."/>
            <person name="Guy J."/>
            <person name="Iotti M."/>
            <person name="Le Tacon F."/>
            <person name="Lindquist E.A."/>
            <person name="Lipzen A."/>
            <person name="Malagnac F."/>
            <person name="Mello A."/>
            <person name="Molinier V."/>
            <person name="Miyauchi S."/>
            <person name="Poulain J."/>
            <person name="Riccioni C."/>
            <person name="Rubini A."/>
            <person name="Sitrit Y."/>
            <person name="Splivallo R."/>
            <person name="Traeger S."/>
            <person name="Wang M."/>
            <person name="Zifcakova L."/>
            <person name="Wipf D."/>
            <person name="Zambonelli A."/>
            <person name="Paolocci F."/>
            <person name="Nowrousian M."/>
            <person name="Ottonello S."/>
            <person name="Baldrian P."/>
            <person name="Spatafora J.W."/>
            <person name="Henrissat B."/>
            <person name="Nagy L.G."/>
            <person name="Aury J.M."/>
            <person name="Wincker P."/>
            <person name="Grigoriev I.V."/>
            <person name="Bonfante P."/>
            <person name="Martin F.M."/>
        </authorList>
    </citation>
    <scope>NUCLEOTIDE SEQUENCE [LARGE SCALE GENOMIC DNA]</scope>
    <source>
        <strain evidence="3 4">RN42</strain>
    </source>
</reference>
<dbReference type="AlphaFoldDB" id="A0A3N4IIT0"/>
<organism evidence="3 4">
    <name type="scientific">Ascobolus immersus RN42</name>
    <dbReference type="NCBI Taxonomy" id="1160509"/>
    <lineage>
        <taxon>Eukaryota</taxon>
        <taxon>Fungi</taxon>
        <taxon>Dikarya</taxon>
        <taxon>Ascomycota</taxon>
        <taxon>Pezizomycotina</taxon>
        <taxon>Pezizomycetes</taxon>
        <taxon>Pezizales</taxon>
        <taxon>Ascobolaceae</taxon>
        <taxon>Ascobolus</taxon>
    </lineage>
</organism>
<evidence type="ECO:0000256" key="2">
    <source>
        <dbReference type="SAM" id="Phobius"/>
    </source>
</evidence>
<feature type="region of interest" description="Disordered" evidence="1">
    <location>
        <begin position="125"/>
        <end position="154"/>
    </location>
</feature>
<keyword evidence="4" id="KW-1185">Reference proteome</keyword>
<feature type="transmembrane region" description="Helical" evidence="2">
    <location>
        <begin position="75"/>
        <end position="91"/>
    </location>
</feature>
<keyword evidence="2" id="KW-0812">Transmembrane</keyword>